<evidence type="ECO:0000256" key="1">
    <source>
        <dbReference type="SAM" id="MobiDB-lite"/>
    </source>
</evidence>
<name>A0A2P5BPE2_PARAD</name>
<dbReference type="Proteomes" id="UP000237105">
    <property type="component" value="Unassembled WGS sequence"/>
</dbReference>
<evidence type="ECO:0000313" key="2">
    <source>
        <dbReference type="EMBL" id="PON50677.1"/>
    </source>
</evidence>
<evidence type="ECO:0000313" key="3">
    <source>
        <dbReference type="Proteomes" id="UP000237105"/>
    </source>
</evidence>
<dbReference type="OrthoDB" id="1921870at2759"/>
<reference evidence="3" key="1">
    <citation type="submission" date="2016-06" db="EMBL/GenBank/DDBJ databases">
        <title>Parallel loss of symbiosis genes in relatives of nitrogen-fixing non-legume Parasponia.</title>
        <authorList>
            <person name="Van Velzen R."/>
            <person name="Holmer R."/>
            <person name="Bu F."/>
            <person name="Rutten L."/>
            <person name="Van Zeijl A."/>
            <person name="Liu W."/>
            <person name="Santuari L."/>
            <person name="Cao Q."/>
            <person name="Sharma T."/>
            <person name="Shen D."/>
            <person name="Roswanjaya Y."/>
            <person name="Wardhani T."/>
            <person name="Kalhor M.S."/>
            <person name="Jansen J."/>
            <person name="Van den Hoogen J."/>
            <person name="Gungor B."/>
            <person name="Hartog M."/>
            <person name="Hontelez J."/>
            <person name="Verver J."/>
            <person name="Yang W.-C."/>
            <person name="Schijlen E."/>
            <person name="Repin R."/>
            <person name="Schilthuizen M."/>
            <person name="Schranz E."/>
            <person name="Heidstra R."/>
            <person name="Miyata K."/>
            <person name="Fedorova E."/>
            <person name="Kohlen W."/>
            <person name="Bisseling T."/>
            <person name="Smit S."/>
            <person name="Geurts R."/>
        </authorList>
    </citation>
    <scope>NUCLEOTIDE SEQUENCE [LARGE SCALE GENOMIC DNA]</scope>
    <source>
        <strain evidence="3">cv. WU1-14</strain>
    </source>
</reference>
<feature type="compositionally biased region" description="Low complexity" evidence="1">
    <location>
        <begin position="50"/>
        <end position="68"/>
    </location>
</feature>
<feature type="region of interest" description="Disordered" evidence="1">
    <location>
        <begin position="41"/>
        <end position="80"/>
    </location>
</feature>
<gene>
    <name evidence="2" type="ORF">PanWU01x14_222100</name>
</gene>
<feature type="region of interest" description="Disordered" evidence="1">
    <location>
        <begin position="166"/>
        <end position="191"/>
    </location>
</feature>
<dbReference type="EMBL" id="JXTB01000243">
    <property type="protein sequence ID" value="PON50677.1"/>
    <property type="molecule type" value="Genomic_DNA"/>
</dbReference>
<keyword evidence="3" id="KW-1185">Reference proteome</keyword>
<dbReference type="AlphaFoldDB" id="A0A2P5BPE2"/>
<feature type="region of interest" description="Disordered" evidence="1">
    <location>
        <begin position="230"/>
        <end position="249"/>
    </location>
</feature>
<proteinExistence type="predicted"/>
<protein>
    <submittedName>
        <fullName evidence="2">Uncharacterized protein</fullName>
    </submittedName>
</protein>
<organism evidence="2 3">
    <name type="scientific">Parasponia andersonii</name>
    <name type="common">Sponia andersonii</name>
    <dbReference type="NCBI Taxonomy" id="3476"/>
    <lineage>
        <taxon>Eukaryota</taxon>
        <taxon>Viridiplantae</taxon>
        <taxon>Streptophyta</taxon>
        <taxon>Embryophyta</taxon>
        <taxon>Tracheophyta</taxon>
        <taxon>Spermatophyta</taxon>
        <taxon>Magnoliopsida</taxon>
        <taxon>eudicotyledons</taxon>
        <taxon>Gunneridae</taxon>
        <taxon>Pentapetalae</taxon>
        <taxon>rosids</taxon>
        <taxon>fabids</taxon>
        <taxon>Rosales</taxon>
        <taxon>Cannabaceae</taxon>
        <taxon>Parasponia</taxon>
    </lineage>
</organism>
<accession>A0A2P5BPE2</accession>
<comment type="caution">
    <text evidence="2">The sequence shown here is derived from an EMBL/GenBank/DDBJ whole genome shotgun (WGS) entry which is preliminary data.</text>
</comment>
<feature type="compositionally biased region" description="Polar residues" evidence="1">
    <location>
        <begin position="233"/>
        <end position="243"/>
    </location>
</feature>
<sequence length="369" mass="40949">MIWELGYMKRLVIYSSWHLGLVDEGGRGNFVGGHRGFISHGGRGGSVTQGGHSSFSSQGGRGSSTSLGDPSATTNGSRAIRGPTCGKKTILIAKFATGGKLPVTIDTTCRQPICVNAERFNNEIGYIVRHHSIFYHKEWRLVPEDKRAPLRQYLLEWSAKNTEARSKKKWGSRNGSVSTPHHHIRRGDDLTSTTDRKIALRAEHTPEFLSDKDIMERIIGRLSVYLGRWGRSPSGSTATSDMNSGEPRHPTYDKLTERLTSTQQQLFEIVEGLNECRQVLREHNLMPPPRCNTTISDQNSGPATRIPPTTQRTFEHDDDSEGSCHVVAGGHATWCHHVVPYSSAYLRHVAACGCAMWLHQVMPSGNTRL</sequence>